<dbReference type="InterPro" id="IPR051599">
    <property type="entry name" value="Cell_Envelope_Assoc"/>
</dbReference>
<comment type="caution">
    <text evidence="3">The sequence shown here is derived from an EMBL/GenBank/DDBJ whole genome shotgun (WGS) entry which is preliminary data.</text>
</comment>
<keyword evidence="1" id="KW-1133">Transmembrane helix</keyword>
<accession>A0ABT3Y9M9</accession>
<feature type="domain" description="DUF218" evidence="2">
    <location>
        <begin position="71"/>
        <end position="202"/>
    </location>
</feature>
<reference evidence="3" key="1">
    <citation type="submission" date="2022-10" db="EMBL/GenBank/DDBJ databases">
        <title>Hoeflea sp. J2-29, isolated from marine algae.</title>
        <authorList>
            <person name="Kristyanto S."/>
            <person name="Kim J.M."/>
            <person name="Jeon C.O."/>
        </authorList>
    </citation>
    <scope>NUCLEOTIDE SEQUENCE</scope>
    <source>
        <strain evidence="3">J2-29</strain>
    </source>
</reference>
<evidence type="ECO:0000313" key="4">
    <source>
        <dbReference type="Proteomes" id="UP001081283"/>
    </source>
</evidence>
<name>A0ABT3Y9M9_9HYPH</name>
<evidence type="ECO:0000256" key="1">
    <source>
        <dbReference type="SAM" id="Phobius"/>
    </source>
</evidence>
<evidence type="ECO:0000313" key="3">
    <source>
        <dbReference type="EMBL" id="MCY0092487.1"/>
    </source>
</evidence>
<dbReference type="InterPro" id="IPR003848">
    <property type="entry name" value="DUF218"/>
</dbReference>
<feature type="transmembrane region" description="Helical" evidence="1">
    <location>
        <begin position="32"/>
        <end position="52"/>
    </location>
</feature>
<dbReference type="Proteomes" id="UP001081283">
    <property type="component" value="Unassembled WGS sequence"/>
</dbReference>
<dbReference type="CDD" id="cd06259">
    <property type="entry name" value="YdcF-like"/>
    <property type="match status" value="1"/>
</dbReference>
<keyword evidence="1" id="KW-0472">Membrane</keyword>
<dbReference type="RefSeq" id="WP_267610475.1">
    <property type="nucleotide sequence ID" value="NZ_JAOVZQ010000001.1"/>
</dbReference>
<protein>
    <submittedName>
        <fullName evidence="3">YdcF family protein</fullName>
    </submittedName>
</protein>
<keyword evidence="4" id="KW-1185">Reference proteome</keyword>
<dbReference type="EMBL" id="JAOVZQ010000001">
    <property type="protein sequence ID" value="MCY0092487.1"/>
    <property type="molecule type" value="Genomic_DNA"/>
</dbReference>
<gene>
    <name evidence="3" type="ORF">OEG82_00275</name>
</gene>
<proteinExistence type="predicted"/>
<dbReference type="PANTHER" id="PTHR30336:SF4">
    <property type="entry name" value="ENVELOPE BIOGENESIS FACTOR ELYC"/>
    <property type="match status" value="1"/>
</dbReference>
<keyword evidence="1" id="KW-0812">Transmembrane</keyword>
<evidence type="ECO:0000259" key="2">
    <source>
        <dbReference type="Pfam" id="PF02698"/>
    </source>
</evidence>
<organism evidence="3 4">
    <name type="scientific">Hoeflea ulvae</name>
    <dbReference type="NCBI Taxonomy" id="2983764"/>
    <lineage>
        <taxon>Bacteria</taxon>
        <taxon>Pseudomonadati</taxon>
        <taxon>Pseudomonadota</taxon>
        <taxon>Alphaproteobacteria</taxon>
        <taxon>Hyphomicrobiales</taxon>
        <taxon>Rhizobiaceae</taxon>
        <taxon>Hoeflea</taxon>
    </lineage>
</organism>
<dbReference type="Pfam" id="PF02698">
    <property type="entry name" value="DUF218"/>
    <property type="match status" value="1"/>
</dbReference>
<dbReference type="PANTHER" id="PTHR30336">
    <property type="entry name" value="INNER MEMBRANE PROTEIN, PROBABLE PERMEASE"/>
    <property type="match status" value="1"/>
</dbReference>
<sequence length="246" mass="26438">MMSVDTVPPEPAPPATIRSDSLHRLRRVGHHGLRIVTIAAIVGIALTAMGFFRFTDTIAELKATGTPGEVDAIVALTGGYQRIDQALELLENGVGERLLISGVNPTTTGTALRRATGTKSATFACCVDIGYEALDTIGNANETAGWIRQRGYDRILVVTNNYHMPRSLLELSQASPDVTFIAYPVTHADLKTETWLTDPVALRTLMVEYAKYSLARLRNWSGAKTASGLRADAGVKPPVAAGISYD</sequence>